<dbReference type="RefSeq" id="WP_129002070.1">
    <property type="nucleotide sequence ID" value="NZ_SDHZ01000001.1"/>
</dbReference>
<dbReference type="Gene3D" id="1.10.357.10">
    <property type="entry name" value="Tetracycline Repressor, domain 2"/>
    <property type="match status" value="1"/>
</dbReference>
<protein>
    <submittedName>
        <fullName evidence="6">TetR/AcrR family transcriptional regulator</fullName>
    </submittedName>
</protein>
<name>A0A4Q1DAP2_9BACT</name>
<keyword evidence="1" id="KW-0805">Transcription regulation</keyword>
<dbReference type="PRINTS" id="PR00455">
    <property type="entry name" value="HTHTETR"/>
</dbReference>
<keyword evidence="7" id="KW-1185">Reference proteome</keyword>
<dbReference type="InterPro" id="IPR009057">
    <property type="entry name" value="Homeodomain-like_sf"/>
</dbReference>
<evidence type="ECO:0000256" key="3">
    <source>
        <dbReference type="ARBA" id="ARBA00023163"/>
    </source>
</evidence>
<organism evidence="6 7">
    <name type="scientific">Filimonas effusa</name>
    <dbReference type="NCBI Taxonomy" id="2508721"/>
    <lineage>
        <taxon>Bacteria</taxon>
        <taxon>Pseudomonadati</taxon>
        <taxon>Bacteroidota</taxon>
        <taxon>Chitinophagia</taxon>
        <taxon>Chitinophagales</taxon>
        <taxon>Chitinophagaceae</taxon>
        <taxon>Filimonas</taxon>
    </lineage>
</organism>
<keyword evidence="2 4" id="KW-0238">DNA-binding</keyword>
<dbReference type="Proteomes" id="UP000290545">
    <property type="component" value="Unassembled WGS sequence"/>
</dbReference>
<evidence type="ECO:0000259" key="5">
    <source>
        <dbReference type="PROSITE" id="PS50977"/>
    </source>
</evidence>
<evidence type="ECO:0000256" key="4">
    <source>
        <dbReference type="PROSITE-ProRule" id="PRU00335"/>
    </source>
</evidence>
<dbReference type="PROSITE" id="PS50977">
    <property type="entry name" value="HTH_TETR_2"/>
    <property type="match status" value="1"/>
</dbReference>
<accession>A0A4Q1DAP2</accession>
<dbReference type="Pfam" id="PF17938">
    <property type="entry name" value="TetR_C_29"/>
    <property type="match status" value="1"/>
</dbReference>
<comment type="caution">
    <text evidence="6">The sequence shown here is derived from an EMBL/GenBank/DDBJ whole genome shotgun (WGS) entry which is preliminary data.</text>
</comment>
<dbReference type="PANTHER" id="PTHR30055:SF234">
    <property type="entry name" value="HTH-TYPE TRANSCRIPTIONAL REGULATOR BETI"/>
    <property type="match status" value="1"/>
</dbReference>
<dbReference type="AlphaFoldDB" id="A0A4Q1DAP2"/>
<dbReference type="PANTHER" id="PTHR30055">
    <property type="entry name" value="HTH-TYPE TRANSCRIPTIONAL REGULATOR RUTR"/>
    <property type="match status" value="1"/>
</dbReference>
<feature type="DNA-binding region" description="H-T-H motif" evidence="4">
    <location>
        <begin position="27"/>
        <end position="46"/>
    </location>
</feature>
<dbReference type="InterPro" id="IPR001647">
    <property type="entry name" value="HTH_TetR"/>
</dbReference>
<dbReference type="GO" id="GO:0003700">
    <property type="term" value="F:DNA-binding transcription factor activity"/>
    <property type="evidence" value="ECO:0007669"/>
    <property type="project" value="TreeGrafter"/>
</dbReference>
<keyword evidence="3" id="KW-0804">Transcription</keyword>
<dbReference type="Pfam" id="PF00440">
    <property type="entry name" value="TetR_N"/>
    <property type="match status" value="1"/>
</dbReference>
<evidence type="ECO:0000313" key="7">
    <source>
        <dbReference type="Proteomes" id="UP000290545"/>
    </source>
</evidence>
<dbReference type="InterPro" id="IPR036271">
    <property type="entry name" value="Tet_transcr_reg_TetR-rel_C_sf"/>
</dbReference>
<dbReference type="EMBL" id="SDHZ01000001">
    <property type="protein sequence ID" value="RXK86320.1"/>
    <property type="molecule type" value="Genomic_DNA"/>
</dbReference>
<dbReference type="GO" id="GO:0000976">
    <property type="term" value="F:transcription cis-regulatory region binding"/>
    <property type="evidence" value="ECO:0007669"/>
    <property type="project" value="TreeGrafter"/>
</dbReference>
<dbReference type="InterPro" id="IPR041474">
    <property type="entry name" value="NicS_C"/>
</dbReference>
<dbReference type="InterPro" id="IPR050109">
    <property type="entry name" value="HTH-type_TetR-like_transc_reg"/>
</dbReference>
<evidence type="ECO:0000256" key="1">
    <source>
        <dbReference type="ARBA" id="ARBA00023015"/>
    </source>
</evidence>
<dbReference type="OrthoDB" id="9789566at2"/>
<evidence type="ECO:0000256" key="2">
    <source>
        <dbReference type="ARBA" id="ARBA00023125"/>
    </source>
</evidence>
<dbReference type="SUPFAM" id="SSF48498">
    <property type="entry name" value="Tetracyclin repressor-like, C-terminal domain"/>
    <property type="match status" value="1"/>
</dbReference>
<proteinExistence type="predicted"/>
<gene>
    <name evidence="6" type="ORF">ESB13_05810</name>
</gene>
<sequence length="198" mass="23036">MSVNVTKEKILRVAEECFALYGFDATSTRQLAQKSGVNMSMLQYYFGCKEKLLETLLINQSELIREELSPLLAMEGSAWQRLEKMRHVIVEHAWQHRRLFKIVMQELLLHQREVIANISHQSFSETFSIMREVIADGIARKEFREGVDADLVISMVKGTLFFVLNLQMPLVPQEQEMEATKERAHAFFKSVLERYLLP</sequence>
<feature type="domain" description="HTH tetR-type" evidence="5">
    <location>
        <begin position="4"/>
        <end position="64"/>
    </location>
</feature>
<evidence type="ECO:0000313" key="6">
    <source>
        <dbReference type="EMBL" id="RXK86320.1"/>
    </source>
</evidence>
<dbReference type="SUPFAM" id="SSF46689">
    <property type="entry name" value="Homeodomain-like"/>
    <property type="match status" value="1"/>
</dbReference>
<reference evidence="6 7" key="1">
    <citation type="submission" date="2019-01" db="EMBL/GenBank/DDBJ databases">
        <title>Filimonas sp. strain TTM-71.</title>
        <authorList>
            <person name="Chen W.-M."/>
        </authorList>
    </citation>
    <scope>NUCLEOTIDE SEQUENCE [LARGE SCALE GENOMIC DNA]</scope>
    <source>
        <strain evidence="6 7">TTM-71</strain>
    </source>
</reference>